<feature type="domain" description="RsmI HTH" evidence="8">
    <location>
        <begin position="236"/>
        <end position="281"/>
    </location>
</feature>
<evidence type="ECO:0000256" key="5">
    <source>
        <dbReference type="ARBA" id="ARBA00022691"/>
    </source>
</evidence>
<dbReference type="PROSITE" id="PS01296">
    <property type="entry name" value="RSMI"/>
    <property type="match status" value="1"/>
</dbReference>
<keyword evidence="5 6" id="KW-0949">S-adenosyl-L-methionine</keyword>
<dbReference type="PANTHER" id="PTHR46111:SF1">
    <property type="entry name" value="RIBOSOMAL RNA SMALL SUBUNIT METHYLTRANSFERASE I"/>
    <property type="match status" value="1"/>
</dbReference>
<dbReference type="EC" id="2.1.1.198" evidence="6"/>
<dbReference type="Pfam" id="PF23016">
    <property type="entry name" value="RsmI_C"/>
    <property type="match status" value="1"/>
</dbReference>
<dbReference type="FunFam" id="3.40.1010.10:FF:000002">
    <property type="entry name" value="Ribosomal RNA small subunit methyltransferase I"/>
    <property type="match status" value="1"/>
</dbReference>
<dbReference type="InterPro" id="IPR018063">
    <property type="entry name" value="SAM_MeTrfase_RsmI_CS"/>
</dbReference>
<dbReference type="HAMAP" id="MF_01877">
    <property type="entry name" value="16SrRNA_methyltr_I"/>
    <property type="match status" value="1"/>
</dbReference>
<evidence type="ECO:0000256" key="4">
    <source>
        <dbReference type="ARBA" id="ARBA00022679"/>
    </source>
</evidence>
<dbReference type="InterPro" id="IPR014777">
    <property type="entry name" value="4pyrrole_Mease_sub1"/>
</dbReference>
<dbReference type="InterPro" id="IPR000878">
    <property type="entry name" value="4pyrrol_Mease"/>
</dbReference>
<evidence type="ECO:0000256" key="6">
    <source>
        <dbReference type="HAMAP-Rule" id="MF_01877"/>
    </source>
</evidence>
<dbReference type="FunFam" id="3.30.950.10:FF:000002">
    <property type="entry name" value="Ribosomal RNA small subunit methyltransferase I"/>
    <property type="match status" value="1"/>
</dbReference>
<proteinExistence type="inferred from homology"/>
<keyword evidence="10" id="KW-1185">Reference proteome</keyword>
<sequence length="290" mass="31408">MRSESPSGILYIVATPIGNLSDMTYRAVQVLQQADLIMAEDTRHSRLLLDHYGVEGPLSTVHEHNERQRSEYLVKRLLAGENIALISDAGTPLISDPGYPLVHACREAGVQVVPIPGPCAAIAALSAAGLPTDRFLFVGFLAAKSAARVSQLTAVSEESGTLVFYESPRRILSTLRDMQDVYGADRQAVVAREVTKQFETFLAGSLSSLIDQVAADSNQQRGEIVVMVHGARRAADALPADATRLLLQLLPHMALKKAAAVVAEHYGVRKNQLYQWGLEQQGDGRQGGQE</sequence>
<evidence type="ECO:0000256" key="3">
    <source>
        <dbReference type="ARBA" id="ARBA00022603"/>
    </source>
</evidence>
<comment type="function">
    <text evidence="6">Catalyzes the 2'-O-methylation of the ribose of cytidine 1402 (C1402) in 16S rRNA.</text>
</comment>
<comment type="subcellular location">
    <subcellularLocation>
        <location evidence="6">Cytoplasm</location>
    </subcellularLocation>
</comment>
<organism evidence="9 10">
    <name type="scientific">Aliidiomarina soli</name>
    <dbReference type="NCBI Taxonomy" id="1928574"/>
    <lineage>
        <taxon>Bacteria</taxon>
        <taxon>Pseudomonadati</taxon>
        <taxon>Pseudomonadota</taxon>
        <taxon>Gammaproteobacteria</taxon>
        <taxon>Alteromonadales</taxon>
        <taxon>Idiomarinaceae</taxon>
        <taxon>Aliidiomarina</taxon>
    </lineage>
</organism>
<dbReference type="GO" id="GO:0005737">
    <property type="term" value="C:cytoplasm"/>
    <property type="evidence" value="ECO:0007669"/>
    <property type="project" value="UniProtKB-SubCell"/>
</dbReference>
<comment type="catalytic activity">
    <reaction evidence="6">
        <text>cytidine(1402) in 16S rRNA + S-adenosyl-L-methionine = 2'-O-methylcytidine(1402) in 16S rRNA + S-adenosyl-L-homocysteine + H(+)</text>
        <dbReference type="Rhea" id="RHEA:42924"/>
        <dbReference type="Rhea" id="RHEA-COMP:10285"/>
        <dbReference type="Rhea" id="RHEA-COMP:10286"/>
        <dbReference type="ChEBI" id="CHEBI:15378"/>
        <dbReference type="ChEBI" id="CHEBI:57856"/>
        <dbReference type="ChEBI" id="CHEBI:59789"/>
        <dbReference type="ChEBI" id="CHEBI:74495"/>
        <dbReference type="ChEBI" id="CHEBI:82748"/>
        <dbReference type="EC" id="2.1.1.198"/>
    </reaction>
</comment>
<evidence type="ECO:0000259" key="8">
    <source>
        <dbReference type="Pfam" id="PF23016"/>
    </source>
</evidence>
<dbReference type="RefSeq" id="WP_126798587.1">
    <property type="nucleotide sequence ID" value="NZ_PIPO01000002.1"/>
</dbReference>
<dbReference type="CDD" id="cd11648">
    <property type="entry name" value="RsmI"/>
    <property type="match status" value="1"/>
</dbReference>
<dbReference type="PIRSF" id="PIRSF005917">
    <property type="entry name" value="MTase_YraL"/>
    <property type="match status" value="1"/>
</dbReference>
<protein>
    <recommendedName>
        <fullName evidence="6">Ribosomal RNA small subunit methyltransferase I</fullName>
        <ecNumber evidence="6">2.1.1.198</ecNumber>
    </recommendedName>
    <alternativeName>
        <fullName evidence="6">16S rRNA 2'-O-ribose C1402 methyltransferase</fullName>
    </alternativeName>
    <alternativeName>
        <fullName evidence="6">rRNA (cytidine-2'-O-)-methyltransferase RsmI</fullName>
    </alternativeName>
</protein>
<dbReference type="EMBL" id="PIPO01000002">
    <property type="protein sequence ID" value="RUO34052.1"/>
    <property type="molecule type" value="Genomic_DNA"/>
</dbReference>
<dbReference type="GO" id="GO:0070677">
    <property type="term" value="F:rRNA (cytosine-2'-O-)-methyltransferase activity"/>
    <property type="evidence" value="ECO:0007669"/>
    <property type="project" value="UniProtKB-UniRule"/>
</dbReference>
<dbReference type="SUPFAM" id="SSF53790">
    <property type="entry name" value="Tetrapyrrole methylase"/>
    <property type="match status" value="1"/>
</dbReference>
<dbReference type="Proteomes" id="UP000287823">
    <property type="component" value="Unassembled WGS sequence"/>
</dbReference>
<accession>A0A432WJP0</accession>
<keyword evidence="1 6" id="KW-0963">Cytoplasm</keyword>
<dbReference type="InterPro" id="IPR053910">
    <property type="entry name" value="RsmI_HTH"/>
</dbReference>
<dbReference type="PANTHER" id="PTHR46111">
    <property type="entry name" value="RIBOSOMAL RNA SMALL SUBUNIT METHYLTRANSFERASE I"/>
    <property type="match status" value="1"/>
</dbReference>
<comment type="similarity">
    <text evidence="6">Belongs to the methyltransferase superfamily. RsmI family.</text>
</comment>
<dbReference type="Pfam" id="PF00590">
    <property type="entry name" value="TP_methylase"/>
    <property type="match status" value="1"/>
</dbReference>
<dbReference type="InterPro" id="IPR008189">
    <property type="entry name" value="rRNA_ssu_MeTfrase_I"/>
</dbReference>
<keyword evidence="3 6" id="KW-0489">Methyltransferase</keyword>
<keyword evidence="4 6" id="KW-0808">Transferase</keyword>
<evidence type="ECO:0000256" key="1">
    <source>
        <dbReference type="ARBA" id="ARBA00022490"/>
    </source>
</evidence>
<dbReference type="InterPro" id="IPR014776">
    <property type="entry name" value="4pyrrole_Mease_sub2"/>
</dbReference>
<keyword evidence="2 6" id="KW-0698">rRNA processing</keyword>
<dbReference type="InterPro" id="IPR035996">
    <property type="entry name" value="4pyrrol_Methylase_sf"/>
</dbReference>
<name>A0A432WJP0_9GAMM</name>
<gene>
    <name evidence="6 9" type="primary">rsmI</name>
    <name evidence="9" type="ORF">CWE14_06300</name>
</gene>
<evidence type="ECO:0000256" key="2">
    <source>
        <dbReference type="ARBA" id="ARBA00022552"/>
    </source>
</evidence>
<dbReference type="Gene3D" id="3.30.950.10">
    <property type="entry name" value="Methyltransferase, Cobalt-precorrin-4 Transmethylase, Domain 2"/>
    <property type="match status" value="1"/>
</dbReference>
<evidence type="ECO:0000259" key="7">
    <source>
        <dbReference type="Pfam" id="PF00590"/>
    </source>
</evidence>
<dbReference type="AlphaFoldDB" id="A0A432WJP0"/>
<dbReference type="Gene3D" id="3.40.1010.10">
    <property type="entry name" value="Cobalt-precorrin-4 Transmethylase, Domain 1"/>
    <property type="match status" value="1"/>
</dbReference>
<evidence type="ECO:0000313" key="10">
    <source>
        <dbReference type="Proteomes" id="UP000287823"/>
    </source>
</evidence>
<feature type="domain" description="Tetrapyrrole methylase" evidence="7">
    <location>
        <begin position="10"/>
        <end position="209"/>
    </location>
</feature>
<reference evidence="9 10" key="1">
    <citation type="journal article" date="2011" name="Front. Microbiol.">
        <title>Genomic signatures of strain selection and enhancement in Bacillus atrophaeus var. globigii, a historical biowarfare simulant.</title>
        <authorList>
            <person name="Gibbons H.S."/>
            <person name="Broomall S.M."/>
            <person name="McNew L.A."/>
            <person name="Daligault H."/>
            <person name="Chapman C."/>
            <person name="Bruce D."/>
            <person name="Karavis M."/>
            <person name="Krepps M."/>
            <person name="McGregor P.A."/>
            <person name="Hong C."/>
            <person name="Park K.H."/>
            <person name="Akmal A."/>
            <person name="Feldman A."/>
            <person name="Lin J.S."/>
            <person name="Chang W.E."/>
            <person name="Higgs B.W."/>
            <person name="Demirev P."/>
            <person name="Lindquist J."/>
            <person name="Liem A."/>
            <person name="Fochler E."/>
            <person name="Read T.D."/>
            <person name="Tapia R."/>
            <person name="Johnson S."/>
            <person name="Bishop-Lilly K.A."/>
            <person name="Detter C."/>
            <person name="Han C."/>
            <person name="Sozhamannan S."/>
            <person name="Rosenzweig C.N."/>
            <person name="Skowronski E.W."/>
        </authorList>
    </citation>
    <scope>NUCLEOTIDE SEQUENCE [LARGE SCALE GENOMIC DNA]</scope>
    <source>
        <strain evidence="9 10">Y4G10-17</strain>
    </source>
</reference>
<dbReference type="NCBIfam" id="TIGR00096">
    <property type="entry name" value="16S rRNA (cytidine(1402)-2'-O)-methyltransferase"/>
    <property type="match status" value="1"/>
</dbReference>
<comment type="caution">
    <text evidence="9">The sequence shown here is derived from an EMBL/GenBank/DDBJ whole genome shotgun (WGS) entry which is preliminary data.</text>
</comment>
<evidence type="ECO:0000313" key="9">
    <source>
        <dbReference type="EMBL" id="RUO34052.1"/>
    </source>
</evidence>